<evidence type="ECO:0000256" key="1">
    <source>
        <dbReference type="SAM" id="SignalP"/>
    </source>
</evidence>
<keyword evidence="1" id="KW-0732">Signal</keyword>
<feature type="chain" id="PRO_5003430391" evidence="1">
    <location>
        <begin position="25"/>
        <end position="175"/>
    </location>
</feature>
<gene>
    <name evidence="2" type="ORF">Rin_00005520</name>
</gene>
<feature type="signal peptide" evidence="1">
    <location>
        <begin position="1"/>
        <end position="24"/>
    </location>
</feature>
<protein>
    <submittedName>
        <fullName evidence="2">Uncharacterized protein</fullName>
    </submittedName>
</protein>
<dbReference type="EMBL" id="AGCA01000120">
    <property type="protein sequence ID" value="EGY29466.1"/>
    <property type="molecule type" value="Genomic_DNA"/>
</dbReference>
<reference evidence="2 3" key="1">
    <citation type="journal article" date="2012" name="Genome Res.">
        <title>Genomic basis of endosymbiont-conferred protection against an insect parasitoid.</title>
        <authorList>
            <person name="Hansen A.K."/>
            <person name="Vorburger C."/>
            <person name="Moran N.A."/>
        </authorList>
    </citation>
    <scope>NUCLEOTIDE SEQUENCE [LARGE SCALE GENOMIC DNA]</scope>
    <source>
        <strain evidence="3">R5.15</strain>
    </source>
</reference>
<evidence type="ECO:0000313" key="3">
    <source>
        <dbReference type="Proteomes" id="UP000004116"/>
    </source>
</evidence>
<dbReference type="PATRIC" id="fig|1005043.3.peg.512"/>
<proteinExistence type="predicted"/>
<dbReference type="Proteomes" id="UP000004116">
    <property type="component" value="Unassembled WGS sequence"/>
</dbReference>
<keyword evidence="3" id="KW-1185">Reference proteome</keyword>
<dbReference type="AlphaFoldDB" id="G2GXQ9"/>
<accession>G2GXQ9</accession>
<sequence>MNRYTRNILACTAAIIALTSTSHASSLKSSCPAVKDITETKNETDKRIDYTAMIDGNIWTSYHRQANIGDLKKRGVTLNAVSIEDKKVQCYYQSKEPNKMGITLVLADLSVQPLPPLPPFPSLQTLQPFALSSGQAWKPDAKDKEIQDCTEQDPARCRFNIYYVTPGYLADFDKS</sequence>
<organism evidence="2 3">
    <name type="scientific">Candidatus Regiella insecticola 5.15</name>
    <dbReference type="NCBI Taxonomy" id="1005043"/>
    <lineage>
        <taxon>Bacteria</taxon>
        <taxon>Pseudomonadati</taxon>
        <taxon>Pseudomonadota</taxon>
        <taxon>Gammaproteobacteria</taxon>
        <taxon>Enterobacterales</taxon>
        <taxon>Enterobacteriaceae</taxon>
        <taxon>aphid secondary symbionts</taxon>
        <taxon>Candidatus Regiella</taxon>
    </lineage>
</organism>
<evidence type="ECO:0000313" key="2">
    <source>
        <dbReference type="EMBL" id="EGY29466.1"/>
    </source>
</evidence>
<name>G2GXQ9_9ENTR</name>
<comment type="caution">
    <text evidence="2">The sequence shown here is derived from an EMBL/GenBank/DDBJ whole genome shotgun (WGS) entry which is preliminary data.</text>
</comment>
<dbReference type="RefSeq" id="WP_006706252.1">
    <property type="nucleotide sequence ID" value="NZ_AGCA01000120.1"/>
</dbReference>